<organism evidence="1 2">
    <name type="scientific">Bauhinia variegata</name>
    <name type="common">Purple orchid tree</name>
    <name type="synonym">Phanera variegata</name>
    <dbReference type="NCBI Taxonomy" id="167791"/>
    <lineage>
        <taxon>Eukaryota</taxon>
        <taxon>Viridiplantae</taxon>
        <taxon>Streptophyta</taxon>
        <taxon>Embryophyta</taxon>
        <taxon>Tracheophyta</taxon>
        <taxon>Spermatophyta</taxon>
        <taxon>Magnoliopsida</taxon>
        <taxon>eudicotyledons</taxon>
        <taxon>Gunneridae</taxon>
        <taxon>Pentapetalae</taxon>
        <taxon>rosids</taxon>
        <taxon>fabids</taxon>
        <taxon>Fabales</taxon>
        <taxon>Fabaceae</taxon>
        <taxon>Cercidoideae</taxon>
        <taxon>Cercideae</taxon>
        <taxon>Bauhiniinae</taxon>
        <taxon>Bauhinia</taxon>
    </lineage>
</organism>
<keyword evidence="2" id="KW-1185">Reference proteome</keyword>
<evidence type="ECO:0000313" key="2">
    <source>
        <dbReference type="Proteomes" id="UP000828941"/>
    </source>
</evidence>
<comment type="caution">
    <text evidence="1">The sequence shown here is derived from an EMBL/GenBank/DDBJ whole genome shotgun (WGS) entry which is preliminary data.</text>
</comment>
<dbReference type="Proteomes" id="UP000828941">
    <property type="component" value="Chromosome 9"/>
</dbReference>
<reference evidence="1 2" key="1">
    <citation type="journal article" date="2022" name="DNA Res.">
        <title>Chromosomal-level genome assembly of the orchid tree Bauhinia variegata (Leguminosae; Cercidoideae) supports the allotetraploid origin hypothesis of Bauhinia.</title>
        <authorList>
            <person name="Zhong Y."/>
            <person name="Chen Y."/>
            <person name="Zheng D."/>
            <person name="Pang J."/>
            <person name="Liu Y."/>
            <person name="Luo S."/>
            <person name="Meng S."/>
            <person name="Qian L."/>
            <person name="Wei D."/>
            <person name="Dai S."/>
            <person name="Zhou R."/>
        </authorList>
    </citation>
    <scope>NUCLEOTIDE SEQUENCE [LARGE SCALE GENOMIC DNA]</scope>
    <source>
        <strain evidence="1">BV-YZ2020</strain>
    </source>
</reference>
<proteinExistence type="predicted"/>
<dbReference type="EMBL" id="CM039434">
    <property type="protein sequence ID" value="KAI4324032.1"/>
    <property type="molecule type" value="Genomic_DNA"/>
</dbReference>
<evidence type="ECO:0000313" key="1">
    <source>
        <dbReference type="EMBL" id="KAI4324032.1"/>
    </source>
</evidence>
<protein>
    <submittedName>
        <fullName evidence="1">Uncharacterized protein</fullName>
    </submittedName>
</protein>
<name>A0ACB9MKA4_BAUVA</name>
<accession>A0ACB9MKA4</accession>
<gene>
    <name evidence="1" type="ORF">L6164_023600</name>
</gene>
<sequence length="315" mass="34085">MLNIRKLVERTSCGVEKLKRKKKNASSTSTHTITDGTSPPSKRPRANALSHSVPPELITLDGSLDLLPEIRVGLSTTEVGSAKPNGSVELPDLKIGDMPTPTSISLRSAQSLELPQGRRVLGETSLSNRAANSPLEVDGLQAAKDTAEDNFALAEKVITLEAELKTIRDKVNATEEKIKTAKDRANVAEKKTKVTEDKVNVAKENAKIAEDRASTAGRAERDQLYASQARVIKRTEEKLVGTFVGAAKEGFDNCLHQVSLYPRAPSLAELIKFTNFMKVVRDGVIVDPNDKDELDLSLKLSDLDVGSAGKDEPGH</sequence>